<evidence type="ECO:0000313" key="2">
    <source>
        <dbReference type="Proteomes" id="UP000501058"/>
    </source>
</evidence>
<organism evidence="1 2">
    <name type="scientific">Propioniciclava coleopterorum</name>
    <dbReference type="NCBI Taxonomy" id="2714937"/>
    <lineage>
        <taxon>Bacteria</taxon>
        <taxon>Bacillati</taxon>
        <taxon>Actinomycetota</taxon>
        <taxon>Actinomycetes</taxon>
        <taxon>Propionibacteriales</taxon>
        <taxon>Propionibacteriaceae</taxon>
        <taxon>Propioniciclava</taxon>
    </lineage>
</organism>
<dbReference type="EMBL" id="CP049865">
    <property type="protein sequence ID" value="QIK72952.1"/>
    <property type="molecule type" value="Genomic_DNA"/>
</dbReference>
<gene>
    <name evidence="1" type="ORF">G7070_12595</name>
</gene>
<evidence type="ECO:0000313" key="1">
    <source>
        <dbReference type="EMBL" id="QIK72952.1"/>
    </source>
</evidence>
<keyword evidence="2" id="KW-1185">Reference proteome</keyword>
<proteinExistence type="predicted"/>
<dbReference type="InterPro" id="IPR011200">
    <property type="entry name" value="UCP012608"/>
</dbReference>
<dbReference type="RefSeq" id="WP_166234024.1">
    <property type="nucleotide sequence ID" value="NZ_CP049865.1"/>
</dbReference>
<dbReference type="AlphaFoldDB" id="A0A6G7Y808"/>
<sequence>MKDAHAFVRTPIDELYQWFGAEAEPTSPTWGRLCAWIAETPAIADRLDALPGQARQPNRFLAAIRYLDGPTEPGPDFLAWVERNWPTIEEIVLTRNTQTNEPGRCTVLAPLLASLPQPIALLELGTSGGLCLLADRYRYAYTGAVELTAAPAAAPADAPTFPCVTDDPLPADPAGLVIAARHGLDRNPLEVADPDVRRWLRALVWPGEQDREGRLAAALDAAASDPAPTTRADLTEDPAGLLRRHLDALRAQAPDATPVVLHSAALAYLERDDRDAVVDAIRAGGAHWLSFEGPTVITELRPAVDALPPGPYTPHFIVALDGVVRARAQSHGRWVHWLDADAR</sequence>
<dbReference type="KEGG" id="prv:G7070_12595"/>
<name>A0A6G7Y808_9ACTN</name>
<accession>A0A6G7Y808</accession>
<reference evidence="1 2" key="1">
    <citation type="submission" date="2020-03" db="EMBL/GenBank/DDBJ databases">
        <title>Propioniciclava sp. nov., isolated from Hydrophilus acuminatus.</title>
        <authorList>
            <person name="Hyun D.-W."/>
            <person name="Bae J.-W."/>
        </authorList>
    </citation>
    <scope>NUCLEOTIDE SEQUENCE [LARGE SCALE GENOMIC DNA]</scope>
    <source>
        <strain evidence="1 2">HDW11</strain>
    </source>
</reference>
<dbReference type="Pfam" id="PF10094">
    <property type="entry name" value="DUF2332"/>
    <property type="match status" value="1"/>
</dbReference>
<protein>
    <submittedName>
        <fullName evidence="1">DUF2332 domain-containing protein</fullName>
    </submittedName>
</protein>
<dbReference type="Proteomes" id="UP000501058">
    <property type="component" value="Chromosome"/>
</dbReference>